<reference evidence="2" key="2">
    <citation type="journal article" date="2016" name="Int. J. Syst. Evol. Microbiol.">
        <title>Complete genome sequence and cell structure of Limnochorda pilosa, a Gram-negative spore-former within the phylum Firmicutes.</title>
        <authorList>
            <person name="Watanabe M."/>
            <person name="Kojima H."/>
            <person name="Fukui M."/>
        </authorList>
    </citation>
    <scope>NUCLEOTIDE SEQUENCE [LARGE SCALE GENOMIC DNA]</scope>
    <source>
        <strain evidence="2">HC45</strain>
    </source>
</reference>
<gene>
    <name evidence="1" type="ORF">LIP_1099</name>
</gene>
<dbReference type="STRING" id="1555112.LIP_1099"/>
<evidence type="ECO:0008006" key="3">
    <source>
        <dbReference type="Google" id="ProtNLM"/>
    </source>
</evidence>
<protein>
    <recommendedName>
        <fullName evidence="3">PorV/PorQ family protein</fullName>
    </recommendedName>
</protein>
<keyword evidence="2" id="KW-1185">Reference proteome</keyword>
<evidence type="ECO:0000313" key="1">
    <source>
        <dbReference type="EMBL" id="BAS26956.1"/>
    </source>
</evidence>
<dbReference type="AlphaFoldDB" id="A0A0K2SIJ8"/>
<evidence type="ECO:0000313" key="2">
    <source>
        <dbReference type="Proteomes" id="UP000065807"/>
    </source>
</evidence>
<proteinExistence type="predicted"/>
<dbReference type="SUPFAM" id="SSF56935">
    <property type="entry name" value="Porins"/>
    <property type="match status" value="1"/>
</dbReference>
<dbReference type="Proteomes" id="UP000065807">
    <property type="component" value="Chromosome"/>
</dbReference>
<sequence length="282" mass="29310">MFALALGISPVAPSAAAQDPTGTAPLTAFGLGARPLGMAGAFTALADDANALHYNPAGLTHLEGHEVTSLYASQYGGLFGTFAVGYAQRGLGGAFLTYAVGNIPYTDEFGAESGSTFGVGEQLFLGSYARTVGPVDLGMTVKYYRQSIETVSGSGFTLDLGLLWGPDGAPYRAGLTARNALGQVSYSTGSTDAFDPVLVLGGAYRLGNLVLALDKDLPGPVRLGAEYPVSEFVALRAGLRSAEGVTFTAGLGLTFDPYDIQYAYEQPPVLDRTHRISLGVQF</sequence>
<reference evidence="2" key="1">
    <citation type="submission" date="2015-07" db="EMBL/GenBank/DDBJ databases">
        <title>Complete genome sequence and phylogenetic analysis of Limnochorda pilosa.</title>
        <authorList>
            <person name="Watanabe M."/>
            <person name="Kojima H."/>
            <person name="Fukui M."/>
        </authorList>
    </citation>
    <scope>NUCLEOTIDE SEQUENCE [LARGE SCALE GENOMIC DNA]</scope>
    <source>
        <strain evidence="2">HC45</strain>
    </source>
</reference>
<dbReference type="EMBL" id="AP014924">
    <property type="protein sequence ID" value="BAS26956.1"/>
    <property type="molecule type" value="Genomic_DNA"/>
</dbReference>
<dbReference type="Gene3D" id="2.40.160.60">
    <property type="entry name" value="Outer membrane protein transport protein (OMPP1/FadL/TodX)"/>
    <property type="match status" value="1"/>
</dbReference>
<accession>A0A0K2SIJ8</accession>
<name>A0A0K2SIJ8_LIMPI</name>
<organism evidence="1 2">
    <name type="scientific">Limnochorda pilosa</name>
    <dbReference type="NCBI Taxonomy" id="1555112"/>
    <lineage>
        <taxon>Bacteria</taxon>
        <taxon>Bacillati</taxon>
        <taxon>Bacillota</taxon>
        <taxon>Limnochordia</taxon>
        <taxon>Limnochordales</taxon>
        <taxon>Limnochordaceae</taxon>
        <taxon>Limnochorda</taxon>
    </lineage>
</organism>
<dbReference type="KEGG" id="lpil:LIP_1099"/>